<dbReference type="GO" id="GO:0017004">
    <property type="term" value="P:cytochrome complex assembly"/>
    <property type="evidence" value="ECO:0007669"/>
    <property type="project" value="UniProtKB-KW"/>
</dbReference>
<accession>A0A4Q9FLW9</accession>
<dbReference type="Proteomes" id="UP000291142">
    <property type="component" value="Unassembled WGS sequence"/>
</dbReference>
<dbReference type="SUPFAM" id="SSF52833">
    <property type="entry name" value="Thioredoxin-like"/>
    <property type="match status" value="1"/>
</dbReference>
<sequence length="375" mass="43781">MYLKLKMKHFVLLAIIILFPTLFFGQIRISENIQNSQINTSEDNALYFVDFWATWCGPCIHASKYLTSLQRQYPEKFHIMSLSQENPDIVKRFMTKHVLELAVAIDYQGETFSKYNISSLPYGVLLNAKGEKLWEGHPAEFKNYHLDGYLSTNKTTMNIGDMYQLQSYKPIDVVKETGPKTDFDITEITDSYETLEIIEKPDFLQLTGSLKDIIAYINNAYRNQISISDDLNKMYRMRFKYDTKALKNMERIIFKQLKLKQKYSTVNGEVLFLNISDAQFWDINQINWGNDTPHFLIGDSDLKADNVSLNQVTFQLANLLELPIVTSDEEMANTLHDWELHYKYFDLMASNLSDTYGVKIEKKVLDYPNYIISRR</sequence>
<dbReference type="PANTHER" id="PTHR42852">
    <property type="entry name" value="THIOL:DISULFIDE INTERCHANGE PROTEIN DSBE"/>
    <property type="match status" value="1"/>
</dbReference>
<dbReference type="GO" id="GO:0016491">
    <property type="term" value="F:oxidoreductase activity"/>
    <property type="evidence" value="ECO:0007669"/>
    <property type="project" value="InterPro"/>
</dbReference>
<proteinExistence type="predicted"/>
<dbReference type="InterPro" id="IPR013740">
    <property type="entry name" value="Redoxin"/>
</dbReference>
<evidence type="ECO:0000256" key="3">
    <source>
        <dbReference type="ARBA" id="ARBA00023157"/>
    </source>
</evidence>
<dbReference type="PANTHER" id="PTHR42852:SF6">
    <property type="entry name" value="THIOL:DISULFIDE INTERCHANGE PROTEIN DSBE"/>
    <property type="match status" value="1"/>
</dbReference>
<evidence type="ECO:0000313" key="7">
    <source>
        <dbReference type="Proteomes" id="UP000291142"/>
    </source>
</evidence>
<protein>
    <submittedName>
        <fullName evidence="6">Redoxin domain-containing protein</fullName>
    </submittedName>
</protein>
<name>A0A4Q9FLW9_9FLAO</name>
<dbReference type="GO" id="GO:0030313">
    <property type="term" value="C:cell envelope"/>
    <property type="evidence" value="ECO:0007669"/>
    <property type="project" value="UniProtKB-SubCell"/>
</dbReference>
<comment type="caution">
    <text evidence="6">The sequence shown here is derived from an EMBL/GenBank/DDBJ whole genome shotgun (WGS) entry which is preliminary data.</text>
</comment>
<organism evidence="6 7">
    <name type="scientific">Hyunsoonleella flava</name>
    <dbReference type="NCBI Taxonomy" id="2527939"/>
    <lineage>
        <taxon>Bacteria</taxon>
        <taxon>Pseudomonadati</taxon>
        <taxon>Bacteroidota</taxon>
        <taxon>Flavobacteriia</taxon>
        <taxon>Flavobacteriales</taxon>
        <taxon>Flavobacteriaceae</taxon>
    </lineage>
</organism>
<comment type="subcellular location">
    <subcellularLocation>
        <location evidence="1">Cell envelope</location>
    </subcellularLocation>
</comment>
<dbReference type="AlphaFoldDB" id="A0A4Q9FLW9"/>
<keyword evidence="3" id="KW-1015">Disulfide bond</keyword>
<reference evidence="6 7" key="1">
    <citation type="submission" date="2019-02" db="EMBL/GenBank/DDBJ databases">
        <title>Hyunsoonleella sp., isolated from marine sediment.</title>
        <authorList>
            <person name="Liu B.-T."/>
        </authorList>
    </citation>
    <scope>NUCLEOTIDE SEQUENCE [LARGE SCALE GENOMIC DNA]</scope>
    <source>
        <strain evidence="6 7">T58</strain>
    </source>
</reference>
<keyword evidence="4" id="KW-0676">Redox-active center</keyword>
<gene>
    <name evidence="6" type="ORF">EYD45_02375</name>
</gene>
<feature type="domain" description="Redoxin" evidence="5">
    <location>
        <begin position="39"/>
        <end position="130"/>
    </location>
</feature>
<evidence type="ECO:0000256" key="4">
    <source>
        <dbReference type="ARBA" id="ARBA00023284"/>
    </source>
</evidence>
<dbReference type="CDD" id="cd02966">
    <property type="entry name" value="TlpA_like_family"/>
    <property type="match status" value="1"/>
</dbReference>
<evidence type="ECO:0000256" key="2">
    <source>
        <dbReference type="ARBA" id="ARBA00022748"/>
    </source>
</evidence>
<evidence type="ECO:0000259" key="5">
    <source>
        <dbReference type="Pfam" id="PF08534"/>
    </source>
</evidence>
<dbReference type="InterPro" id="IPR050553">
    <property type="entry name" value="Thioredoxin_ResA/DsbE_sf"/>
</dbReference>
<evidence type="ECO:0000256" key="1">
    <source>
        <dbReference type="ARBA" id="ARBA00004196"/>
    </source>
</evidence>
<dbReference type="Pfam" id="PF08534">
    <property type="entry name" value="Redoxin"/>
    <property type="match status" value="1"/>
</dbReference>
<keyword evidence="2" id="KW-0201">Cytochrome c-type biogenesis</keyword>
<dbReference type="OrthoDB" id="1069091at2"/>
<dbReference type="EMBL" id="SIRT01000001">
    <property type="protein sequence ID" value="TBN06750.1"/>
    <property type="molecule type" value="Genomic_DNA"/>
</dbReference>
<dbReference type="Gene3D" id="3.40.30.10">
    <property type="entry name" value="Glutaredoxin"/>
    <property type="match status" value="1"/>
</dbReference>
<evidence type="ECO:0000313" key="6">
    <source>
        <dbReference type="EMBL" id="TBN06750.1"/>
    </source>
</evidence>
<dbReference type="InterPro" id="IPR036249">
    <property type="entry name" value="Thioredoxin-like_sf"/>
</dbReference>
<keyword evidence="7" id="KW-1185">Reference proteome</keyword>